<dbReference type="SUPFAM" id="SSF47413">
    <property type="entry name" value="lambda repressor-like DNA-binding domains"/>
    <property type="match status" value="1"/>
</dbReference>
<dbReference type="RefSeq" id="WP_051608714.1">
    <property type="nucleotide sequence ID" value="NZ_FNQG01000009.1"/>
</dbReference>
<organism evidence="3 4">
    <name type="scientific">Selenomonas ruminantium</name>
    <dbReference type="NCBI Taxonomy" id="971"/>
    <lineage>
        <taxon>Bacteria</taxon>
        <taxon>Bacillati</taxon>
        <taxon>Bacillota</taxon>
        <taxon>Negativicutes</taxon>
        <taxon>Selenomonadales</taxon>
        <taxon>Selenomonadaceae</taxon>
        <taxon>Selenomonas</taxon>
    </lineage>
</organism>
<dbReference type="CDD" id="cd00093">
    <property type="entry name" value="HTH_XRE"/>
    <property type="match status" value="1"/>
</dbReference>
<dbReference type="EMBL" id="FNQG01000009">
    <property type="protein sequence ID" value="SEA15283.1"/>
    <property type="molecule type" value="Genomic_DNA"/>
</dbReference>
<name>A0A1H3YUQ4_SELRU</name>
<dbReference type="PANTHER" id="PTHR46558">
    <property type="entry name" value="TRACRIPTIONAL REGULATORY PROTEIN-RELATED-RELATED"/>
    <property type="match status" value="1"/>
</dbReference>
<evidence type="ECO:0000256" key="1">
    <source>
        <dbReference type="ARBA" id="ARBA00023125"/>
    </source>
</evidence>
<dbReference type="Proteomes" id="UP000183469">
    <property type="component" value="Unassembled WGS sequence"/>
</dbReference>
<dbReference type="AlphaFoldDB" id="A0A1H3YUQ4"/>
<dbReference type="PROSITE" id="PS50943">
    <property type="entry name" value="HTH_CROC1"/>
    <property type="match status" value="1"/>
</dbReference>
<accession>A0A1H3YUQ4</accession>
<evidence type="ECO:0000313" key="4">
    <source>
        <dbReference type="Proteomes" id="UP000183469"/>
    </source>
</evidence>
<dbReference type="SMART" id="SM00530">
    <property type="entry name" value="HTH_XRE"/>
    <property type="match status" value="1"/>
</dbReference>
<feature type="domain" description="HTH cro/C1-type" evidence="2">
    <location>
        <begin position="23"/>
        <end position="77"/>
    </location>
</feature>
<dbReference type="Pfam" id="PF01381">
    <property type="entry name" value="HTH_3"/>
    <property type="match status" value="1"/>
</dbReference>
<dbReference type="PANTHER" id="PTHR46558:SF11">
    <property type="entry name" value="HTH-TYPE TRANSCRIPTIONAL REGULATOR XRE"/>
    <property type="match status" value="1"/>
</dbReference>
<evidence type="ECO:0000313" key="3">
    <source>
        <dbReference type="EMBL" id="SEA15283.1"/>
    </source>
</evidence>
<sequence>MTKNESELTSQKLKISGSFAKRLKELREEKGVLQSDVAKMLGIATPSYSNWEQGRTLPAITYLPLLAEYFGVTTDNLLGINKQDAVDRVRQRMQKLPKSSQAVVESLIEEMLKRK</sequence>
<reference evidence="3 4" key="1">
    <citation type="submission" date="2016-10" db="EMBL/GenBank/DDBJ databases">
        <authorList>
            <person name="de Groot N.N."/>
        </authorList>
    </citation>
    <scope>NUCLEOTIDE SEQUENCE [LARGE SCALE GENOMIC DNA]</scope>
    <source>
        <strain evidence="3 4">DSM 2872</strain>
    </source>
</reference>
<dbReference type="InterPro" id="IPR010982">
    <property type="entry name" value="Lambda_DNA-bd_dom_sf"/>
</dbReference>
<evidence type="ECO:0000259" key="2">
    <source>
        <dbReference type="PROSITE" id="PS50943"/>
    </source>
</evidence>
<dbReference type="GO" id="GO:0003677">
    <property type="term" value="F:DNA binding"/>
    <property type="evidence" value="ECO:0007669"/>
    <property type="project" value="UniProtKB-KW"/>
</dbReference>
<dbReference type="InterPro" id="IPR001387">
    <property type="entry name" value="Cro/C1-type_HTH"/>
</dbReference>
<dbReference type="Gene3D" id="1.10.260.40">
    <property type="entry name" value="lambda repressor-like DNA-binding domains"/>
    <property type="match status" value="1"/>
</dbReference>
<gene>
    <name evidence="3" type="ORF">SAMN05660648_02148</name>
</gene>
<keyword evidence="1 3" id="KW-0238">DNA-binding</keyword>
<proteinExistence type="predicted"/>
<protein>
    <submittedName>
        <fullName evidence="3">DNA-binding transcriptional regulator, XRE-family HTH domain</fullName>
    </submittedName>
</protein>